<evidence type="ECO:0000313" key="18">
    <source>
        <dbReference type="EMBL" id="KKN79054.1"/>
    </source>
</evidence>
<dbReference type="InterPro" id="IPR011102">
    <property type="entry name" value="Sig_transdc_His_kinase_HWE"/>
</dbReference>
<keyword evidence="11" id="KW-0418">Kinase</keyword>
<evidence type="ECO:0000256" key="8">
    <source>
        <dbReference type="ARBA" id="ARBA00022679"/>
    </source>
</evidence>
<comment type="caution">
    <text evidence="18">The sequence shown here is derived from an EMBL/GenBank/DDBJ whole genome shotgun (WGS) entry which is preliminary data.</text>
</comment>
<evidence type="ECO:0000256" key="1">
    <source>
        <dbReference type="ARBA" id="ARBA00000085"/>
    </source>
</evidence>
<keyword evidence="14" id="KW-0843">Virulence</keyword>
<name>A0A0F9TIH8_9ZZZZ</name>
<dbReference type="EMBL" id="LAZR01000253">
    <property type="protein sequence ID" value="KKN79054.1"/>
    <property type="molecule type" value="Genomic_DNA"/>
</dbReference>
<dbReference type="PROSITE" id="PS50113">
    <property type="entry name" value="PAC"/>
    <property type="match status" value="1"/>
</dbReference>
<dbReference type="SUPFAM" id="SSF55781">
    <property type="entry name" value="GAF domain-like"/>
    <property type="match status" value="1"/>
</dbReference>
<reference evidence="18" key="1">
    <citation type="journal article" date="2015" name="Nature">
        <title>Complex archaea that bridge the gap between prokaryotes and eukaryotes.</title>
        <authorList>
            <person name="Spang A."/>
            <person name="Saw J.H."/>
            <person name="Jorgensen S.L."/>
            <person name="Zaremba-Niedzwiedzka K."/>
            <person name="Martijn J."/>
            <person name="Lind A.E."/>
            <person name="van Eijk R."/>
            <person name="Schleper C."/>
            <person name="Guy L."/>
            <person name="Ettema T.J."/>
        </authorList>
    </citation>
    <scope>NUCLEOTIDE SEQUENCE</scope>
</reference>
<dbReference type="InterPro" id="IPR001610">
    <property type="entry name" value="PAC"/>
</dbReference>
<keyword evidence="12" id="KW-0067">ATP-binding</keyword>
<evidence type="ECO:0000259" key="16">
    <source>
        <dbReference type="PROSITE" id="PS50112"/>
    </source>
</evidence>
<keyword evidence="6" id="KW-0285">Flavoprotein</keyword>
<dbReference type="Gene3D" id="3.30.450.40">
    <property type="match status" value="1"/>
</dbReference>
<dbReference type="SUPFAM" id="SSF55874">
    <property type="entry name" value="ATPase domain of HSP90 chaperone/DNA topoisomerase II/histidine kinase"/>
    <property type="match status" value="1"/>
</dbReference>
<dbReference type="InterPro" id="IPR029016">
    <property type="entry name" value="GAF-like_dom_sf"/>
</dbReference>
<dbReference type="PANTHER" id="PTHR41523:SF7">
    <property type="entry name" value="HISTIDINE KINASE"/>
    <property type="match status" value="1"/>
</dbReference>
<evidence type="ECO:0000256" key="11">
    <source>
        <dbReference type="ARBA" id="ARBA00022777"/>
    </source>
</evidence>
<dbReference type="SMART" id="SM00911">
    <property type="entry name" value="HWE_HK"/>
    <property type="match status" value="1"/>
</dbReference>
<proteinExistence type="predicted"/>
<dbReference type="InterPro" id="IPR003018">
    <property type="entry name" value="GAF"/>
</dbReference>
<keyword evidence="5" id="KW-0716">Sensory transduction</keyword>
<keyword evidence="9" id="KW-0677">Repeat</keyword>
<dbReference type="SMART" id="SM00086">
    <property type="entry name" value="PAC"/>
    <property type="match status" value="1"/>
</dbReference>
<keyword evidence="3" id="KW-0600">Photoreceptor protein</keyword>
<dbReference type="EC" id="2.7.13.3" evidence="2"/>
<dbReference type="GO" id="GO:0004673">
    <property type="term" value="F:protein histidine kinase activity"/>
    <property type="evidence" value="ECO:0007669"/>
    <property type="project" value="UniProtKB-EC"/>
</dbReference>
<comment type="catalytic activity">
    <reaction evidence="1">
        <text>ATP + protein L-histidine = ADP + protein N-phospho-L-histidine.</text>
        <dbReference type="EC" id="2.7.13.3"/>
    </reaction>
</comment>
<protein>
    <recommendedName>
        <fullName evidence="2">histidine kinase</fullName>
        <ecNumber evidence="2">2.7.13.3</ecNumber>
    </recommendedName>
</protein>
<dbReference type="InterPro" id="IPR000700">
    <property type="entry name" value="PAS-assoc_C"/>
</dbReference>
<keyword evidence="13" id="KW-0157">Chromophore</keyword>
<dbReference type="GO" id="GO:0009881">
    <property type="term" value="F:photoreceptor activity"/>
    <property type="evidence" value="ECO:0007669"/>
    <property type="project" value="UniProtKB-KW"/>
</dbReference>
<accession>A0A0F9TIH8</accession>
<dbReference type="Pfam" id="PF07536">
    <property type="entry name" value="HWE_HK"/>
    <property type="match status" value="1"/>
</dbReference>
<evidence type="ECO:0000259" key="17">
    <source>
        <dbReference type="PROSITE" id="PS50113"/>
    </source>
</evidence>
<keyword evidence="4" id="KW-0597">Phosphoprotein</keyword>
<dbReference type="Gene3D" id="3.30.450.20">
    <property type="entry name" value="PAS domain"/>
    <property type="match status" value="1"/>
</dbReference>
<keyword evidence="10" id="KW-0547">Nucleotide-binding</keyword>
<evidence type="ECO:0000256" key="9">
    <source>
        <dbReference type="ARBA" id="ARBA00022737"/>
    </source>
</evidence>
<gene>
    <name evidence="18" type="ORF">LCGC14_0343820</name>
</gene>
<evidence type="ECO:0000256" key="13">
    <source>
        <dbReference type="ARBA" id="ARBA00022991"/>
    </source>
</evidence>
<feature type="domain" description="PAS" evidence="16">
    <location>
        <begin position="1"/>
        <end position="54"/>
    </location>
</feature>
<keyword evidence="7" id="KW-0288">FMN</keyword>
<dbReference type="AlphaFoldDB" id="A0A0F9TIH8"/>
<dbReference type="PROSITE" id="PS50112">
    <property type="entry name" value="PAS"/>
    <property type="match status" value="1"/>
</dbReference>
<dbReference type="NCBIfam" id="TIGR00229">
    <property type="entry name" value="sensory_box"/>
    <property type="match status" value="1"/>
</dbReference>
<evidence type="ECO:0000256" key="2">
    <source>
        <dbReference type="ARBA" id="ARBA00012438"/>
    </source>
</evidence>
<evidence type="ECO:0000256" key="10">
    <source>
        <dbReference type="ARBA" id="ARBA00022741"/>
    </source>
</evidence>
<feature type="domain" description="PAC" evidence="17">
    <location>
        <begin position="61"/>
        <end position="111"/>
    </location>
</feature>
<dbReference type="CDD" id="cd00130">
    <property type="entry name" value="PAS"/>
    <property type="match status" value="1"/>
</dbReference>
<dbReference type="InterPro" id="IPR000014">
    <property type="entry name" value="PAS"/>
</dbReference>
<evidence type="ECO:0000256" key="12">
    <source>
        <dbReference type="ARBA" id="ARBA00022840"/>
    </source>
</evidence>
<dbReference type="Pfam" id="PF13185">
    <property type="entry name" value="GAF_2"/>
    <property type="match status" value="1"/>
</dbReference>
<evidence type="ECO:0000256" key="4">
    <source>
        <dbReference type="ARBA" id="ARBA00022553"/>
    </source>
</evidence>
<evidence type="ECO:0000256" key="5">
    <source>
        <dbReference type="ARBA" id="ARBA00022606"/>
    </source>
</evidence>
<evidence type="ECO:0000256" key="14">
    <source>
        <dbReference type="ARBA" id="ARBA00023026"/>
    </source>
</evidence>
<evidence type="ECO:0000256" key="3">
    <source>
        <dbReference type="ARBA" id="ARBA00022543"/>
    </source>
</evidence>
<dbReference type="Pfam" id="PF13426">
    <property type="entry name" value="PAS_9"/>
    <property type="match status" value="1"/>
</dbReference>
<evidence type="ECO:0000256" key="6">
    <source>
        <dbReference type="ARBA" id="ARBA00022630"/>
    </source>
</evidence>
<dbReference type="PANTHER" id="PTHR41523">
    <property type="entry name" value="TWO-COMPONENT SYSTEM SENSOR PROTEIN"/>
    <property type="match status" value="1"/>
</dbReference>
<evidence type="ECO:0000256" key="7">
    <source>
        <dbReference type="ARBA" id="ARBA00022643"/>
    </source>
</evidence>
<keyword evidence="8" id="KW-0808">Transferase</keyword>
<dbReference type="GO" id="GO:0005524">
    <property type="term" value="F:ATP binding"/>
    <property type="evidence" value="ECO:0007669"/>
    <property type="project" value="UniProtKB-KW"/>
</dbReference>
<keyword evidence="15" id="KW-0675">Receptor</keyword>
<dbReference type="SUPFAM" id="SSF55785">
    <property type="entry name" value="PYP-like sensor domain (PAS domain)"/>
    <property type="match status" value="1"/>
</dbReference>
<sequence length="506" mass="56010">MDRRGDVVDWNENATAIFGWSRDEALGRKLGDLIVPLRFREAHTEGLRRFLETGEAKVLRRRIEIWALRRTGEEFPVELSISPMAEGDGLIFVGFLRDISERRSAERQREEHALKMEALYRTISIAAETISLDDALQVCLASVHKLTGWPLGHVYLASETAPVRLLPSPIWFSSRPDEFAEFRSATAVTSFAPGEGLPGRVWSGREPEWIADVASDQNFPRGKWPKGIEVKSALGFPIMSADRVIAVIEFFSEAAVEPDLDLLLTLRAIGQQVGRVFERRHAEEALRVHATSLEIEIDERKRAQAHQKLLLAEVDHRVKNMLAVVTAIASQTARNSDTIDTFSQNFLARLHALSGAHSLLTERNWKATSLSDLVDKALSPYLMLDSQLDIGGPVVWLQPKAALSVSMVMHELLTNAAKYGALSVPNGRLSIQWITEANGETCIRWRETGVGPVSPPSRRGFGSAMINASVRHELKGQVAVNYGPDGVEVDLLIPMGASEESSQSCA</sequence>
<dbReference type="SMART" id="SM00065">
    <property type="entry name" value="GAF"/>
    <property type="match status" value="1"/>
</dbReference>
<organism evidence="18">
    <name type="scientific">marine sediment metagenome</name>
    <dbReference type="NCBI Taxonomy" id="412755"/>
    <lineage>
        <taxon>unclassified sequences</taxon>
        <taxon>metagenomes</taxon>
        <taxon>ecological metagenomes</taxon>
    </lineage>
</organism>
<dbReference type="InterPro" id="IPR036890">
    <property type="entry name" value="HATPase_C_sf"/>
</dbReference>
<dbReference type="InterPro" id="IPR035965">
    <property type="entry name" value="PAS-like_dom_sf"/>
</dbReference>
<evidence type="ECO:0000256" key="15">
    <source>
        <dbReference type="ARBA" id="ARBA00023170"/>
    </source>
</evidence>
<dbReference type="Gene3D" id="3.30.565.10">
    <property type="entry name" value="Histidine kinase-like ATPase, C-terminal domain"/>
    <property type="match status" value="1"/>
</dbReference>